<keyword evidence="3" id="KW-0418">Kinase</keyword>
<organism evidence="3 4">
    <name type="scientific">Streptomyces mirabilis</name>
    <dbReference type="NCBI Taxonomy" id="68239"/>
    <lineage>
        <taxon>Bacteria</taxon>
        <taxon>Bacillati</taxon>
        <taxon>Actinomycetota</taxon>
        <taxon>Actinomycetes</taxon>
        <taxon>Kitasatosporales</taxon>
        <taxon>Streptomycetaceae</taxon>
        <taxon>Streptomyces</taxon>
    </lineage>
</organism>
<keyword evidence="1" id="KW-0723">Serine/threonine-protein kinase</keyword>
<evidence type="ECO:0000313" key="3">
    <source>
        <dbReference type="EMBL" id="SFE84383.1"/>
    </source>
</evidence>
<dbReference type="PANTHER" id="PTHR35526:SF3">
    <property type="entry name" value="ANTI-SIGMA-F FACTOR RSBW"/>
    <property type="match status" value="1"/>
</dbReference>
<keyword evidence="3" id="KW-0808">Transferase</keyword>
<dbReference type="Pfam" id="PF13581">
    <property type="entry name" value="HATPase_c_2"/>
    <property type="match status" value="1"/>
</dbReference>
<reference evidence="3 4" key="1">
    <citation type="submission" date="2016-10" db="EMBL/GenBank/DDBJ databases">
        <authorList>
            <person name="de Groot N.N."/>
        </authorList>
    </citation>
    <scope>NUCLEOTIDE SEQUENCE [LARGE SCALE GENOMIC DNA]</scope>
    <source>
        <strain evidence="3 4">OK461</strain>
    </source>
</reference>
<feature type="domain" description="Histidine kinase/HSP90-like ATPase" evidence="2">
    <location>
        <begin position="10"/>
        <end position="123"/>
    </location>
</feature>
<evidence type="ECO:0000259" key="2">
    <source>
        <dbReference type="Pfam" id="PF13581"/>
    </source>
</evidence>
<dbReference type="SUPFAM" id="SSF55874">
    <property type="entry name" value="ATPase domain of HSP90 chaperone/DNA topoisomerase II/histidine kinase"/>
    <property type="match status" value="1"/>
</dbReference>
<accession>A0A1I2DVX3</accession>
<dbReference type="OrthoDB" id="3479721at2"/>
<dbReference type="RefSeq" id="WP_075026720.1">
    <property type="nucleotide sequence ID" value="NZ_FONR01000002.1"/>
</dbReference>
<dbReference type="AlphaFoldDB" id="A0A1I2DVX3"/>
<dbReference type="Gene3D" id="3.30.565.10">
    <property type="entry name" value="Histidine kinase-like ATPase, C-terminal domain"/>
    <property type="match status" value="1"/>
</dbReference>
<sequence length="137" mass="15094">MSLLRHRRFPRARASVPAAREFALATLTEWGITDRHDDIRLCVSELATNAVLHGVRPGRQYLLRLSLDSNLLKVEVLDSGDGDPEVREPDAEGCGDRGLYLVRELADEFGVVDHSLGKTVWAVFKVAAPPGPEHPGM</sequence>
<dbReference type="GO" id="GO:0004674">
    <property type="term" value="F:protein serine/threonine kinase activity"/>
    <property type="evidence" value="ECO:0007669"/>
    <property type="project" value="UniProtKB-KW"/>
</dbReference>
<dbReference type="InterPro" id="IPR003594">
    <property type="entry name" value="HATPase_dom"/>
</dbReference>
<evidence type="ECO:0000313" key="4">
    <source>
        <dbReference type="Proteomes" id="UP000181942"/>
    </source>
</evidence>
<gene>
    <name evidence="3" type="ORF">SAMN02787118_102843</name>
</gene>
<name>A0A1I2DVX3_9ACTN</name>
<protein>
    <submittedName>
        <fullName evidence="3">Anti-sigma regulatory factor (Ser/Thr protein kinase)</fullName>
    </submittedName>
</protein>
<dbReference type="CDD" id="cd16936">
    <property type="entry name" value="HATPase_RsbW-like"/>
    <property type="match status" value="1"/>
</dbReference>
<dbReference type="InterPro" id="IPR036890">
    <property type="entry name" value="HATPase_C_sf"/>
</dbReference>
<dbReference type="InterPro" id="IPR050267">
    <property type="entry name" value="Anti-sigma-factor_SerPK"/>
</dbReference>
<proteinExistence type="predicted"/>
<dbReference type="PANTHER" id="PTHR35526">
    <property type="entry name" value="ANTI-SIGMA-F FACTOR RSBW-RELATED"/>
    <property type="match status" value="1"/>
</dbReference>
<dbReference type="EMBL" id="FONR01000002">
    <property type="protein sequence ID" value="SFE84383.1"/>
    <property type="molecule type" value="Genomic_DNA"/>
</dbReference>
<evidence type="ECO:0000256" key="1">
    <source>
        <dbReference type="ARBA" id="ARBA00022527"/>
    </source>
</evidence>
<dbReference type="Proteomes" id="UP000181942">
    <property type="component" value="Unassembled WGS sequence"/>
</dbReference>